<keyword evidence="3" id="KW-1185">Reference proteome</keyword>
<proteinExistence type="predicted"/>
<feature type="transmembrane region" description="Helical" evidence="1">
    <location>
        <begin position="77"/>
        <end position="99"/>
    </location>
</feature>
<keyword evidence="1" id="KW-0812">Transmembrane</keyword>
<name>E9CXH4_COCPS</name>
<keyword evidence="1" id="KW-1133">Transmembrane helix</keyword>
<reference evidence="3" key="2">
    <citation type="submission" date="2010-03" db="EMBL/GenBank/DDBJ databases">
        <title>The genome sequence of Coccidioides posadasii strain Silveira.</title>
        <authorList>
            <consortium name="The Broad Institute Genome Sequencing Center for Infectious Disease"/>
            <person name="Neafsey D."/>
            <person name="Orbach M."/>
            <person name="Henn M.R."/>
            <person name="Cole G.T."/>
            <person name="Galgiani J."/>
            <person name="Gardner M.J."/>
            <person name="Kirkland T.N."/>
            <person name="Taylor J.W."/>
            <person name="Young S.K."/>
            <person name="Zeng Q."/>
            <person name="Koehrsen M."/>
            <person name="Alvarado L."/>
            <person name="Berlin A."/>
            <person name="Borenstein D."/>
            <person name="Chapman S.B."/>
            <person name="Chen Z."/>
            <person name="Engels R."/>
            <person name="Freedman E."/>
            <person name="Gellesch M."/>
            <person name="Goldberg J."/>
            <person name="Griggs A."/>
            <person name="Gujja S."/>
            <person name="Heilman E."/>
            <person name="Heiman D."/>
            <person name="Howarth C."/>
            <person name="Jen D."/>
            <person name="Larson L."/>
            <person name="Mehta T."/>
            <person name="Neiman D."/>
            <person name="Park D."/>
            <person name="Pearson M."/>
            <person name="Richards J."/>
            <person name="Roberts A."/>
            <person name="Saif S."/>
            <person name="Shea T."/>
            <person name="Shenoy N."/>
            <person name="Sisk P."/>
            <person name="Stolte C."/>
            <person name="Sykes S."/>
            <person name="Walk T."/>
            <person name="White J."/>
            <person name="Yandava C."/>
            <person name="Haas B."/>
            <person name="Nusbaum C."/>
            <person name="Birren B."/>
        </authorList>
    </citation>
    <scope>NUCLEOTIDE SEQUENCE [LARGE SCALE GENOMIC DNA]</scope>
    <source>
        <strain evidence="3">RMSCC 757 / Silveira</strain>
    </source>
</reference>
<protein>
    <submittedName>
        <fullName evidence="2">Predicted protein</fullName>
    </submittedName>
</protein>
<reference evidence="3" key="1">
    <citation type="journal article" date="2010" name="Genome Res.">
        <title>Population genomic sequencing of Coccidioides fungi reveals recent hybridization and transposon control.</title>
        <authorList>
            <person name="Neafsey D.E."/>
            <person name="Barker B.M."/>
            <person name="Sharpton T.J."/>
            <person name="Stajich J.E."/>
            <person name="Park D.J."/>
            <person name="Whiston E."/>
            <person name="Hung C.-Y."/>
            <person name="McMahan C."/>
            <person name="White J."/>
            <person name="Sykes S."/>
            <person name="Heiman D."/>
            <person name="Young S."/>
            <person name="Zeng Q."/>
            <person name="Abouelleil A."/>
            <person name="Aftuck L."/>
            <person name="Bessette D."/>
            <person name="Brown A."/>
            <person name="FitzGerald M."/>
            <person name="Lui A."/>
            <person name="Macdonald J.P."/>
            <person name="Priest M."/>
            <person name="Orbach M.J."/>
            <person name="Galgiani J.N."/>
            <person name="Kirkland T.N."/>
            <person name="Cole G.T."/>
            <person name="Birren B.W."/>
            <person name="Henn M.R."/>
            <person name="Taylor J.W."/>
            <person name="Rounsley S.D."/>
        </authorList>
    </citation>
    <scope>NUCLEOTIDE SEQUENCE [LARGE SCALE GENOMIC DNA]</scope>
    <source>
        <strain evidence="3">RMSCC 757 / Silveira</strain>
    </source>
</reference>
<evidence type="ECO:0000313" key="3">
    <source>
        <dbReference type="Proteomes" id="UP000002497"/>
    </source>
</evidence>
<dbReference type="HOGENOM" id="CLU_2183718_0_0_1"/>
<evidence type="ECO:0000256" key="1">
    <source>
        <dbReference type="SAM" id="Phobius"/>
    </source>
</evidence>
<accession>E9CXH4</accession>
<keyword evidence="1" id="KW-0472">Membrane</keyword>
<dbReference type="Proteomes" id="UP000002497">
    <property type="component" value="Unassembled WGS sequence"/>
</dbReference>
<dbReference type="EMBL" id="GL636488">
    <property type="protein sequence ID" value="EFW20651.1"/>
    <property type="molecule type" value="Genomic_DNA"/>
</dbReference>
<dbReference type="VEuPathDB" id="FungiDB:CPSG_02494"/>
<sequence>MPYALSPSDETDHLFRVFFKVLVWPQAPGHCPGIRLYVSEVTTASPVRMSIGPTEYLPAFCHLCWDPKSWEPRPTCFLLLIFFRCVMLICIFGLIYEIAFPRSLSMEVR</sequence>
<evidence type="ECO:0000313" key="2">
    <source>
        <dbReference type="EMBL" id="EFW20651.1"/>
    </source>
</evidence>
<organism evidence="3">
    <name type="scientific">Coccidioides posadasii (strain RMSCC 757 / Silveira)</name>
    <name type="common">Valley fever fungus</name>
    <dbReference type="NCBI Taxonomy" id="443226"/>
    <lineage>
        <taxon>Eukaryota</taxon>
        <taxon>Fungi</taxon>
        <taxon>Dikarya</taxon>
        <taxon>Ascomycota</taxon>
        <taxon>Pezizomycotina</taxon>
        <taxon>Eurotiomycetes</taxon>
        <taxon>Eurotiomycetidae</taxon>
        <taxon>Onygenales</taxon>
        <taxon>Onygenaceae</taxon>
        <taxon>Coccidioides</taxon>
    </lineage>
</organism>
<gene>
    <name evidence="2" type="ORF">CPSG_02494</name>
</gene>
<dbReference type="AlphaFoldDB" id="E9CXH4"/>